<dbReference type="CTD" id="20205430"/>
<dbReference type="EnsemblMetazoa" id="HelroT175534">
    <property type="protein sequence ID" value="HelroP175534"/>
    <property type="gene ID" value="HelroG175534"/>
</dbReference>
<name>T1F9D1_HELRO</name>
<dbReference type="AlphaFoldDB" id="T1F9D1"/>
<dbReference type="PANTHER" id="PTHR14559:SF11">
    <property type="entry name" value="SECRETED PROTEIN"/>
    <property type="match status" value="1"/>
</dbReference>
<dbReference type="Proteomes" id="UP000015101">
    <property type="component" value="Unassembled WGS sequence"/>
</dbReference>
<dbReference type="KEGG" id="hro:HELRODRAFT_175534"/>
<proteinExistence type="predicted"/>
<protein>
    <submittedName>
        <fullName evidence="1 2">Uncharacterized protein</fullName>
    </submittedName>
</protein>
<dbReference type="InParanoid" id="T1F9D1"/>
<dbReference type="OrthoDB" id="10220336at2759"/>
<dbReference type="EMBL" id="KB096900">
    <property type="protein sequence ID" value="ESO00573.1"/>
    <property type="molecule type" value="Genomic_DNA"/>
</dbReference>
<evidence type="ECO:0000313" key="2">
    <source>
        <dbReference type="EnsemblMetazoa" id="HelroP175534"/>
    </source>
</evidence>
<organism evidence="2 3">
    <name type="scientific">Helobdella robusta</name>
    <name type="common">Californian leech</name>
    <dbReference type="NCBI Taxonomy" id="6412"/>
    <lineage>
        <taxon>Eukaryota</taxon>
        <taxon>Metazoa</taxon>
        <taxon>Spiralia</taxon>
        <taxon>Lophotrochozoa</taxon>
        <taxon>Annelida</taxon>
        <taxon>Clitellata</taxon>
        <taxon>Hirudinea</taxon>
        <taxon>Rhynchobdellida</taxon>
        <taxon>Glossiphoniidae</taxon>
        <taxon>Helobdella</taxon>
    </lineage>
</organism>
<accession>T1F9D1</accession>
<reference evidence="2" key="3">
    <citation type="submission" date="2015-06" db="UniProtKB">
        <authorList>
            <consortium name="EnsemblMetazoa"/>
        </authorList>
    </citation>
    <scope>IDENTIFICATION</scope>
</reference>
<dbReference type="EMBL" id="AMQM01005315">
    <property type="status" value="NOT_ANNOTATED_CDS"/>
    <property type="molecule type" value="Genomic_DNA"/>
</dbReference>
<gene>
    <name evidence="2" type="primary">20205430</name>
    <name evidence="1" type="ORF">HELRODRAFT_175534</name>
</gene>
<dbReference type="eggNOG" id="ENOG502RTB2">
    <property type="taxonomic scope" value="Eukaryota"/>
</dbReference>
<keyword evidence="3" id="KW-1185">Reference proteome</keyword>
<dbReference type="GeneID" id="20205430"/>
<dbReference type="HOGENOM" id="CLU_783642_0_0_1"/>
<reference evidence="3" key="1">
    <citation type="submission" date="2012-12" db="EMBL/GenBank/DDBJ databases">
        <authorList>
            <person name="Hellsten U."/>
            <person name="Grimwood J."/>
            <person name="Chapman J.A."/>
            <person name="Shapiro H."/>
            <person name="Aerts A."/>
            <person name="Otillar R.P."/>
            <person name="Terry A.Y."/>
            <person name="Boore J.L."/>
            <person name="Simakov O."/>
            <person name="Marletaz F."/>
            <person name="Cho S.-J."/>
            <person name="Edsinger-Gonzales E."/>
            <person name="Havlak P."/>
            <person name="Kuo D.-H."/>
            <person name="Larsson T."/>
            <person name="Lv J."/>
            <person name="Arendt D."/>
            <person name="Savage R."/>
            <person name="Osoegawa K."/>
            <person name="de Jong P."/>
            <person name="Lindberg D.R."/>
            <person name="Seaver E.C."/>
            <person name="Weisblat D.A."/>
            <person name="Putnam N.H."/>
            <person name="Grigoriev I.V."/>
            <person name="Rokhsar D.S."/>
        </authorList>
    </citation>
    <scope>NUCLEOTIDE SEQUENCE</scope>
</reference>
<evidence type="ECO:0000313" key="3">
    <source>
        <dbReference type="Proteomes" id="UP000015101"/>
    </source>
</evidence>
<sequence>MSAFSWIFSSTQTRRNRCNKHEMWLVAKNSSLLSPDLTLIILHISLRNLRVLGSIGPRTSMHIGKNSIEGKAFPYFFIFSSAALAAAKPHSLLVRFTYRSARVPGTVTSHAKHLPALQGISVHPSGRLPSCTEMPDGSLRTGIEALEKSRQIGDSKKTWTALNELKNGKDIKPDSIQKLTNEEIEIPDPANALNNYFVQLAPNLLKLIPRNSHWKNYFKTFVSNSFFCRYATADEIIATTKSLKQKTSSGYDDIPTKIVVSTFYCSIRMINRVKSILPKNCLNLLYNSLCIPLINYCNIVWASSYHTSTLPIEILIKRAVVTLDEFLKRTLLWSSCLLPIDIKGREFFFSLFLD</sequence>
<reference evidence="1 3" key="2">
    <citation type="journal article" date="2013" name="Nature">
        <title>Insights into bilaterian evolution from three spiralian genomes.</title>
        <authorList>
            <person name="Simakov O."/>
            <person name="Marletaz F."/>
            <person name="Cho S.J."/>
            <person name="Edsinger-Gonzales E."/>
            <person name="Havlak P."/>
            <person name="Hellsten U."/>
            <person name="Kuo D.H."/>
            <person name="Larsson T."/>
            <person name="Lv J."/>
            <person name="Arendt D."/>
            <person name="Savage R."/>
            <person name="Osoegawa K."/>
            <person name="de Jong P."/>
            <person name="Grimwood J."/>
            <person name="Chapman J.A."/>
            <person name="Shapiro H."/>
            <person name="Aerts A."/>
            <person name="Otillar R.P."/>
            <person name="Terry A.Y."/>
            <person name="Boore J.L."/>
            <person name="Grigoriev I.V."/>
            <person name="Lindberg D.R."/>
            <person name="Seaver E.C."/>
            <person name="Weisblat D.A."/>
            <person name="Putnam N.H."/>
            <person name="Rokhsar D.S."/>
        </authorList>
    </citation>
    <scope>NUCLEOTIDE SEQUENCE</scope>
</reference>
<dbReference type="PANTHER" id="PTHR14559">
    <property type="entry name" value="CASPASE RECRUITMENT DOMAIN FAMILY"/>
    <property type="match status" value="1"/>
</dbReference>
<dbReference type="RefSeq" id="XP_009021210.1">
    <property type="nucleotide sequence ID" value="XM_009022962.1"/>
</dbReference>
<evidence type="ECO:0000313" key="1">
    <source>
        <dbReference type="EMBL" id="ESO00573.1"/>
    </source>
</evidence>